<dbReference type="InterPro" id="IPR038454">
    <property type="entry name" value="DnaA_N_sf"/>
</dbReference>
<feature type="binding site" evidence="8">
    <location>
        <position position="201"/>
    </location>
    <ligand>
        <name>ATP</name>
        <dbReference type="ChEBI" id="CHEBI:30616"/>
    </ligand>
</feature>
<dbReference type="InterPro" id="IPR020591">
    <property type="entry name" value="Chromosome_initiator_DnaA-like"/>
</dbReference>
<accession>A0A837IC19</accession>
<dbReference type="SMART" id="SM00382">
    <property type="entry name" value="AAA"/>
    <property type="match status" value="1"/>
</dbReference>
<dbReference type="NCBIfam" id="TIGR00362">
    <property type="entry name" value="DnaA"/>
    <property type="match status" value="1"/>
</dbReference>
<dbReference type="FunFam" id="3.40.50.300:FF:000668">
    <property type="entry name" value="Chromosomal replication initiator protein DnaA"/>
    <property type="match status" value="1"/>
</dbReference>
<dbReference type="PROSITE" id="PS01008">
    <property type="entry name" value="DNAA"/>
    <property type="match status" value="1"/>
</dbReference>
<dbReference type="GO" id="GO:0005886">
    <property type="term" value="C:plasma membrane"/>
    <property type="evidence" value="ECO:0007669"/>
    <property type="project" value="TreeGrafter"/>
</dbReference>
<reference evidence="14 15" key="1">
    <citation type="journal article" date="2015" name="Nature">
        <title>rRNA introns, odd ribosomes, and small enigmatic genomes across a large radiation of phyla.</title>
        <authorList>
            <person name="Brown C.T."/>
            <person name="Hug L.A."/>
            <person name="Thomas B.C."/>
            <person name="Sharon I."/>
            <person name="Castelle C.J."/>
            <person name="Singh A."/>
            <person name="Wilkins M.J."/>
            <person name="Williams K.H."/>
            <person name="Banfield J.F."/>
        </authorList>
    </citation>
    <scope>NUCLEOTIDE SEQUENCE [LARGE SCALE GENOMIC DNA]</scope>
</reference>
<evidence type="ECO:0000259" key="12">
    <source>
        <dbReference type="SMART" id="SM00382"/>
    </source>
</evidence>
<evidence type="ECO:0000256" key="1">
    <source>
        <dbReference type="ARBA" id="ARBA00006583"/>
    </source>
</evidence>
<protein>
    <recommendedName>
        <fullName evidence="8 9">Chromosomal replication initiator protein DnaA</fullName>
    </recommendedName>
</protein>
<evidence type="ECO:0000256" key="3">
    <source>
        <dbReference type="ARBA" id="ARBA00022705"/>
    </source>
</evidence>
<keyword evidence="5 8" id="KW-0067">ATP-binding</keyword>
<comment type="function">
    <text evidence="8 10">Plays an essential role in the initiation and regulation of chromosomal replication. ATP-DnaA binds to the origin of replication (oriC) to initiate formation of the DNA replication initiation complex once per cell cycle. Binds the DnaA box (a 9 base pair repeat at the origin) and separates the double-stranded (ds)DNA. Forms a right-handed helical filament on oriC DNA; dsDNA binds to the exterior of the filament while single-stranded (ss)DNA is stabiized in the filament's interior. The ATP-DnaA-oriC complex binds and stabilizes one strand of the AT-rich DNA unwinding element (DUE), permitting loading of DNA polymerase. After initiation quickly degrades to an ADP-DnaA complex that is not apt for DNA replication. Binds acidic phospholipids.</text>
</comment>
<evidence type="ECO:0000256" key="2">
    <source>
        <dbReference type="ARBA" id="ARBA00022490"/>
    </source>
</evidence>
<feature type="region of interest" description="Domain I, interacts with DnaA modulators" evidence="8">
    <location>
        <begin position="1"/>
        <end position="122"/>
    </location>
</feature>
<gene>
    <name evidence="8" type="primary">dnaA</name>
    <name evidence="14" type="ORF">UW25_C0004G0273</name>
</gene>
<keyword evidence="6 8" id="KW-0446">Lipid-binding</keyword>
<dbReference type="GO" id="GO:0005524">
    <property type="term" value="F:ATP binding"/>
    <property type="evidence" value="ECO:0007669"/>
    <property type="project" value="UniProtKB-UniRule"/>
</dbReference>
<evidence type="ECO:0000313" key="14">
    <source>
        <dbReference type="EMBL" id="KKT36945.1"/>
    </source>
</evidence>
<dbReference type="InterPro" id="IPR013159">
    <property type="entry name" value="DnaA_C"/>
</dbReference>
<comment type="subunit">
    <text evidence="8">Oligomerizes as a right-handed, spiral filament on DNA at oriC.</text>
</comment>
<sequence length="488" mass="56409">MNFHSLSTPYSPTHPPTLFHYLFHKEYNVETNPNNLMINNAQLWEKTLFELEGELSRANFSTWFKNTAILKQDDGVVIVGVPNEFVKDWLQNKFHKTILRSLRNLSENIRGIEYAVCKIEEPKIEKKSVDQIKTAQGAELPLNDLYINKEDGLNPRYTFNDFIIGAFNELAYAASQAILKKVGTNVYNPLFIYGNTGLGKTHLIQAIGNQVKSHYPNKRVFYTTSEKFSVDYINSVGQGAKAMAVFKNKYRVYDLLIMDDIQFLSNKEKTQEELFHIFNELYHNNKQIIFSSDKHPNYIPALEARLKSRFSAGMIVDIQEPEYESRLAILRAKAETQKFFPPEEIIEYLASSVNGNIRELEGLLNGIICQSELKNRNLTLNEIKPFIKNSAKPKKLLSVKEIVKVVCDFYSIEESFVYEKTRRKEILKPRQIAMFILREDFNISYPTIGQKLGGRDHTTVMHSCEKVKIDIKNDLSLMQEVDQIRAMF</sequence>
<dbReference type="Gene3D" id="3.30.300.180">
    <property type="match status" value="1"/>
</dbReference>
<evidence type="ECO:0000256" key="6">
    <source>
        <dbReference type="ARBA" id="ARBA00023121"/>
    </source>
</evidence>
<keyword evidence="4 8" id="KW-0547">Nucleotide-binding</keyword>
<dbReference type="AlphaFoldDB" id="A0A837IC19"/>
<evidence type="ECO:0000256" key="5">
    <source>
        <dbReference type="ARBA" id="ARBA00022840"/>
    </source>
</evidence>
<dbReference type="CDD" id="cd00009">
    <property type="entry name" value="AAA"/>
    <property type="match status" value="1"/>
</dbReference>
<keyword evidence="3 8" id="KW-0235">DNA replication</keyword>
<dbReference type="Pfam" id="PF00308">
    <property type="entry name" value="Bac_DnaA"/>
    <property type="match status" value="1"/>
</dbReference>
<dbReference type="InterPro" id="IPR018312">
    <property type="entry name" value="Chromosome_initiator_DnaA_CS"/>
</dbReference>
<evidence type="ECO:0000256" key="8">
    <source>
        <dbReference type="HAMAP-Rule" id="MF_00377"/>
    </source>
</evidence>
<comment type="caution">
    <text evidence="14">The sequence shown here is derived from an EMBL/GenBank/DDBJ whole genome shotgun (WGS) entry which is preliminary data.</text>
</comment>
<evidence type="ECO:0000256" key="7">
    <source>
        <dbReference type="ARBA" id="ARBA00023125"/>
    </source>
</evidence>
<dbReference type="Gene3D" id="1.10.1750.10">
    <property type="match status" value="1"/>
</dbReference>
<proteinExistence type="inferred from homology"/>
<dbReference type="Pfam" id="PF08299">
    <property type="entry name" value="Bac_DnaA_C"/>
    <property type="match status" value="1"/>
</dbReference>
<feature type="binding site" evidence="8">
    <location>
        <position position="200"/>
    </location>
    <ligand>
        <name>ATP</name>
        <dbReference type="ChEBI" id="CHEBI:30616"/>
    </ligand>
</feature>
<dbReference type="Proteomes" id="UP000033815">
    <property type="component" value="Unassembled WGS sequence"/>
</dbReference>
<comment type="subcellular location">
    <subcellularLocation>
        <location evidence="8">Cytoplasm</location>
    </subcellularLocation>
</comment>
<dbReference type="PRINTS" id="PR00051">
    <property type="entry name" value="DNAA"/>
</dbReference>
<keyword evidence="7 8" id="KW-0238">DNA-binding</keyword>
<dbReference type="Pfam" id="PF11638">
    <property type="entry name" value="DnaA_N"/>
    <property type="match status" value="1"/>
</dbReference>
<dbReference type="EMBL" id="LCHP01000004">
    <property type="protein sequence ID" value="KKT36945.1"/>
    <property type="molecule type" value="Genomic_DNA"/>
</dbReference>
<feature type="region of interest" description="Domain IV, binds dsDNA" evidence="8">
    <location>
        <begin position="372"/>
        <end position="488"/>
    </location>
</feature>
<dbReference type="InterPro" id="IPR013317">
    <property type="entry name" value="DnaA_dom"/>
</dbReference>
<dbReference type="PANTHER" id="PTHR30050:SF2">
    <property type="entry name" value="CHROMOSOMAL REPLICATION INITIATOR PROTEIN DNAA"/>
    <property type="match status" value="1"/>
</dbReference>
<dbReference type="GO" id="GO:0006275">
    <property type="term" value="P:regulation of DNA replication"/>
    <property type="evidence" value="ECO:0007669"/>
    <property type="project" value="UniProtKB-UniRule"/>
</dbReference>
<keyword evidence="2 8" id="KW-0963">Cytoplasm</keyword>
<dbReference type="InterPro" id="IPR010921">
    <property type="entry name" value="Trp_repressor/repl_initiator"/>
</dbReference>
<dbReference type="SUPFAM" id="SSF48295">
    <property type="entry name" value="TrpR-like"/>
    <property type="match status" value="1"/>
</dbReference>
<evidence type="ECO:0000256" key="4">
    <source>
        <dbReference type="ARBA" id="ARBA00022741"/>
    </source>
</evidence>
<comment type="domain">
    <text evidence="8">Domain I is involved in oligomerization and binding regulators, domain II is flexibile and of varying length in different bacteria, domain III forms the AAA+ region, while domain IV binds dsDNA.</text>
</comment>
<evidence type="ECO:0000256" key="9">
    <source>
        <dbReference type="NCBIfam" id="TIGR00362"/>
    </source>
</evidence>
<evidence type="ECO:0000313" key="15">
    <source>
        <dbReference type="Proteomes" id="UP000033815"/>
    </source>
</evidence>
<organism evidence="14 15">
    <name type="scientific">Candidatus Nomurabacteria bacterium GW2011_GWB1_44_12</name>
    <dbReference type="NCBI Taxonomy" id="1618748"/>
    <lineage>
        <taxon>Bacteria</taxon>
        <taxon>Candidatus Nomuraibacteriota</taxon>
    </lineage>
</organism>
<dbReference type="HAMAP" id="MF_00377">
    <property type="entry name" value="DnaA_bact"/>
    <property type="match status" value="1"/>
</dbReference>
<feature type="binding site" evidence="8">
    <location>
        <position position="199"/>
    </location>
    <ligand>
        <name>ATP</name>
        <dbReference type="ChEBI" id="CHEBI:30616"/>
    </ligand>
</feature>
<dbReference type="GO" id="GO:0003688">
    <property type="term" value="F:DNA replication origin binding"/>
    <property type="evidence" value="ECO:0007669"/>
    <property type="project" value="UniProtKB-UniRule"/>
</dbReference>
<dbReference type="GO" id="GO:0005737">
    <property type="term" value="C:cytoplasm"/>
    <property type="evidence" value="ECO:0007669"/>
    <property type="project" value="UniProtKB-SubCell"/>
</dbReference>
<dbReference type="PANTHER" id="PTHR30050">
    <property type="entry name" value="CHROMOSOMAL REPLICATION INITIATOR PROTEIN DNAA"/>
    <property type="match status" value="1"/>
</dbReference>
<dbReference type="InterPro" id="IPR003593">
    <property type="entry name" value="AAA+_ATPase"/>
</dbReference>
<evidence type="ECO:0000256" key="11">
    <source>
        <dbReference type="RuleBase" id="RU004227"/>
    </source>
</evidence>
<feature type="domain" description="Chromosomal replication initiator DnaA C-terminal" evidence="13">
    <location>
        <begin position="398"/>
        <end position="467"/>
    </location>
</feature>
<feature type="domain" description="AAA+ ATPase" evidence="12">
    <location>
        <begin position="186"/>
        <end position="320"/>
    </location>
</feature>
<dbReference type="Gene3D" id="1.10.8.60">
    <property type="match status" value="1"/>
</dbReference>
<dbReference type="InterPro" id="IPR001957">
    <property type="entry name" value="Chromosome_initiator_DnaA"/>
</dbReference>
<dbReference type="SUPFAM" id="SSF52540">
    <property type="entry name" value="P-loop containing nucleoside triphosphate hydrolases"/>
    <property type="match status" value="1"/>
</dbReference>
<name>A0A837IC19_9BACT</name>
<feature type="binding site" evidence="8">
    <location>
        <position position="197"/>
    </location>
    <ligand>
        <name>ATP</name>
        <dbReference type="ChEBI" id="CHEBI:30616"/>
    </ligand>
</feature>
<dbReference type="CDD" id="cd06571">
    <property type="entry name" value="Bac_DnaA_C"/>
    <property type="match status" value="1"/>
</dbReference>
<dbReference type="GO" id="GO:0006270">
    <property type="term" value="P:DNA replication initiation"/>
    <property type="evidence" value="ECO:0007669"/>
    <property type="project" value="UniProtKB-UniRule"/>
</dbReference>
<dbReference type="InterPro" id="IPR027417">
    <property type="entry name" value="P-loop_NTPase"/>
</dbReference>
<evidence type="ECO:0000256" key="10">
    <source>
        <dbReference type="RuleBase" id="RU000577"/>
    </source>
</evidence>
<dbReference type="GO" id="GO:0008289">
    <property type="term" value="F:lipid binding"/>
    <property type="evidence" value="ECO:0007669"/>
    <property type="project" value="UniProtKB-KW"/>
</dbReference>
<dbReference type="Gene3D" id="3.40.50.300">
    <property type="entry name" value="P-loop containing nucleotide triphosphate hydrolases"/>
    <property type="match status" value="1"/>
</dbReference>
<dbReference type="SMART" id="SM00760">
    <property type="entry name" value="Bac_DnaA_C"/>
    <property type="match status" value="1"/>
</dbReference>
<comment type="caution">
    <text evidence="8">Lacks conserved residue(s) required for the propagation of feature annotation.</text>
</comment>
<comment type="similarity">
    <text evidence="1 8 11">Belongs to the DnaA family.</text>
</comment>
<dbReference type="InterPro" id="IPR024633">
    <property type="entry name" value="DnaA_N_dom"/>
</dbReference>
<evidence type="ECO:0000259" key="13">
    <source>
        <dbReference type="SMART" id="SM00760"/>
    </source>
</evidence>